<organism evidence="2 3">
    <name type="scientific">Kineococcus glutinatus</name>
    <dbReference type="NCBI Taxonomy" id="1070872"/>
    <lineage>
        <taxon>Bacteria</taxon>
        <taxon>Bacillati</taxon>
        <taxon>Actinomycetota</taxon>
        <taxon>Actinomycetes</taxon>
        <taxon>Kineosporiales</taxon>
        <taxon>Kineosporiaceae</taxon>
        <taxon>Kineococcus</taxon>
    </lineage>
</organism>
<gene>
    <name evidence="2" type="ORF">GCM10023225_09750</name>
</gene>
<evidence type="ECO:0008006" key="4">
    <source>
        <dbReference type="Google" id="ProtNLM"/>
    </source>
</evidence>
<dbReference type="Gene3D" id="1.10.530.10">
    <property type="match status" value="1"/>
</dbReference>
<evidence type="ECO:0000256" key="1">
    <source>
        <dbReference type="SAM" id="SignalP"/>
    </source>
</evidence>
<feature type="signal peptide" evidence="1">
    <location>
        <begin position="1"/>
        <end position="28"/>
    </location>
</feature>
<protein>
    <recommendedName>
        <fullName evidence="4">SH3 domain-containing protein</fullName>
    </recommendedName>
</protein>
<evidence type="ECO:0000313" key="3">
    <source>
        <dbReference type="Proteomes" id="UP001501195"/>
    </source>
</evidence>
<accession>A0ABP9HFG4</accession>
<proteinExistence type="predicted"/>
<name>A0ABP9HFG4_9ACTN</name>
<comment type="caution">
    <text evidence="2">The sequence shown here is derived from an EMBL/GenBank/DDBJ whole genome shotgun (WGS) entry which is preliminary data.</text>
</comment>
<dbReference type="InterPro" id="IPR023346">
    <property type="entry name" value="Lysozyme-like_dom_sf"/>
</dbReference>
<dbReference type="SUPFAM" id="SSF53955">
    <property type="entry name" value="Lysozyme-like"/>
    <property type="match status" value="1"/>
</dbReference>
<sequence length="320" mass="34613">MKIDHMRAAVTLTLGTALTGVATAPAAAADALHHVYRTDGDGVWLHSVPAVQDGLITVLPEGADFSVSCWTAGDVVNGNSVWLYGTSGGYTGYVTDYYVDTHWNSTQDLSDQGIPTCGLRAATPIPSPNADTQAAGVNIQLQANAGHREHVVADLSDDLAAAAAAANVNGQTLARVIYHEGGNYFSWRQDFTKAQEYTGLRGSVGIGQIKPATARDVARQVYGDEQTANLSDKQLRYKLIEDWPFSMRIAAGYIRLQQDVAGIEGEWPQFMAYSLKPETAKAWRETGHAMDADTLKSLGIEVEDFQHRQQKFNDARNAIG</sequence>
<dbReference type="RefSeq" id="WP_345711252.1">
    <property type="nucleotide sequence ID" value="NZ_BAABIL010000119.1"/>
</dbReference>
<dbReference type="Proteomes" id="UP001501195">
    <property type="component" value="Unassembled WGS sequence"/>
</dbReference>
<keyword evidence="3" id="KW-1185">Reference proteome</keyword>
<evidence type="ECO:0000313" key="2">
    <source>
        <dbReference type="EMBL" id="GAA4969534.1"/>
    </source>
</evidence>
<reference evidence="3" key="1">
    <citation type="journal article" date="2019" name="Int. J. Syst. Evol. Microbiol.">
        <title>The Global Catalogue of Microorganisms (GCM) 10K type strain sequencing project: providing services to taxonomists for standard genome sequencing and annotation.</title>
        <authorList>
            <consortium name="The Broad Institute Genomics Platform"/>
            <consortium name="The Broad Institute Genome Sequencing Center for Infectious Disease"/>
            <person name="Wu L."/>
            <person name="Ma J."/>
        </authorList>
    </citation>
    <scope>NUCLEOTIDE SEQUENCE [LARGE SCALE GENOMIC DNA]</scope>
    <source>
        <strain evidence="3">JCM 18126</strain>
    </source>
</reference>
<keyword evidence="1" id="KW-0732">Signal</keyword>
<dbReference type="EMBL" id="BAABIL010000119">
    <property type="protein sequence ID" value="GAA4969534.1"/>
    <property type="molecule type" value="Genomic_DNA"/>
</dbReference>
<feature type="chain" id="PRO_5045790680" description="SH3 domain-containing protein" evidence="1">
    <location>
        <begin position="29"/>
        <end position="320"/>
    </location>
</feature>